<comment type="caution">
    <text evidence="2">The sequence shown here is derived from an EMBL/GenBank/DDBJ whole genome shotgun (WGS) entry which is preliminary data.</text>
</comment>
<evidence type="ECO:0000313" key="2">
    <source>
        <dbReference type="EMBL" id="GET87202.1"/>
    </source>
</evidence>
<dbReference type="OrthoDB" id="267464at2759"/>
<organism evidence="2 3">
    <name type="scientific">Leishmania tarentolae</name>
    <name type="common">Sauroleishmania tarentolae</name>
    <dbReference type="NCBI Taxonomy" id="5689"/>
    <lineage>
        <taxon>Eukaryota</taxon>
        <taxon>Discoba</taxon>
        <taxon>Euglenozoa</taxon>
        <taxon>Kinetoplastea</taxon>
        <taxon>Metakinetoplastina</taxon>
        <taxon>Trypanosomatida</taxon>
        <taxon>Trypanosomatidae</taxon>
        <taxon>Leishmaniinae</taxon>
        <taxon>Leishmania</taxon>
        <taxon>lizard Leishmania</taxon>
    </lineage>
</organism>
<feature type="region of interest" description="Disordered" evidence="1">
    <location>
        <begin position="125"/>
        <end position="153"/>
    </location>
</feature>
<feature type="compositionally biased region" description="Polar residues" evidence="1">
    <location>
        <begin position="19"/>
        <end position="43"/>
    </location>
</feature>
<dbReference type="EMBL" id="BLBS01000019">
    <property type="protein sequence ID" value="GET87202.1"/>
    <property type="molecule type" value="Genomic_DNA"/>
</dbReference>
<sequence length="294" mass="31941">MSAPSPEDERPSMLPRLHGQTTPSSAATPEDASSASTENTNMVPSEGDSLPWGRRAMSFEEFRQFYVASQKLNYLSKQCNTTGRSGDPDGGGSTAQDSIGADALAEEVDRPRDVVGTLRRRIVRTQEEGPAPTQTVEGTPAIPPPAAQAPPAPLPPGLLARVTRIAGGCVHWLMAGAMRNRAQLFQFLLAFFVLYVQVKISKTHMICLLILYMTVKGVQVFVQNFQISHETGRTAAPSLLGRFFKPEGHVGSVSKLRKTGYILAKCAEAFLLSLCPTYSLEHLERELCADAIVR</sequence>
<dbReference type="AlphaFoldDB" id="A0A640KCQ5"/>
<accession>A0A640KCQ5</accession>
<feature type="compositionally biased region" description="Pro residues" evidence="1">
    <location>
        <begin position="141"/>
        <end position="153"/>
    </location>
</feature>
<feature type="region of interest" description="Disordered" evidence="1">
    <location>
        <begin position="1"/>
        <end position="52"/>
    </location>
</feature>
<name>A0A640KCQ5_LEITA</name>
<evidence type="ECO:0000313" key="3">
    <source>
        <dbReference type="Proteomes" id="UP000419144"/>
    </source>
</evidence>
<gene>
    <name evidence="2" type="ORF">LtaPh_1502000</name>
</gene>
<keyword evidence="3" id="KW-1185">Reference proteome</keyword>
<evidence type="ECO:0000256" key="1">
    <source>
        <dbReference type="SAM" id="MobiDB-lite"/>
    </source>
</evidence>
<proteinExistence type="predicted"/>
<protein>
    <submittedName>
        <fullName evidence="2">Uncharacterized protein</fullName>
    </submittedName>
</protein>
<dbReference type="Proteomes" id="UP000419144">
    <property type="component" value="Unassembled WGS sequence"/>
</dbReference>
<feature type="region of interest" description="Disordered" evidence="1">
    <location>
        <begin position="79"/>
        <end position="105"/>
    </location>
</feature>
<dbReference type="VEuPathDB" id="TriTrypDB:LtaPh_1502000"/>
<reference evidence="2" key="1">
    <citation type="submission" date="2019-11" db="EMBL/GenBank/DDBJ databases">
        <title>Leishmania tarentolae CDS.</title>
        <authorList>
            <person name="Goto Y."/>
            <person name="Yamagishi J."/>
        </authorList>
    </citation>
    <scope>NUCLEOTIDE SEQUENCE [LARGE SCALE GENOMIC DNA]</scope>
    <source>
        <strain evidence="2">Parrot Tar II</strain>
    </source>
</reference>